<reference evidence="1 2" key="1">
    <citation type="journal article" date="2019" name="Int. J. Syst. Evol. Microbiol.">
        <title>The Global Catalogue of Microorganisms (GCM) 10K type strain sequencing project: providing services to taxonomists for standard genome sequencing and annotation.</title>
        <authorList>
            <consortium name="The Broad Institute Genomics Platform"/>
            <consortium name="The Broad Institute Genome Sequencing Center for Infectious Disease"/>
            <person name="Wu L."/>
            <person name="Ma J."/>
        </authorList>
    </citation>
    <scope>NUCLEOTIDE SEQUENCE [LARGE SCALE GENOMIC DNA]</scope>
    <source>
        <strain evidence="1 2">JCM 15313</strain>
    </source>
</reference>
<sequence>MLIRSREALSGKAFTLRVGDGVSQSVVSSSKPGAVPSTPTQFQVTIWCDTGRQLGGFTVEPSGLMAILEPFSIVHTEQGTESFGEQAAMTDDDGAPAGVESGDYSKCVRQTGGGFSEAFSAGKTGGVVARPPGGDNGFIGSAMVGAARSVQKPGIEFSQVF</sequence>
<proteinExistence type="predicted"/>
<dbReference type="EMBL" id="BAAAPC010000002">
    <property type="protein sequence ID" value="GAA1982666.1"/>
    <property type="molecule type" value="Genomic_DNA"/>
</dbReference>
<comment type="caution">
    <text evidence="1">The sequence shown here is derived from an EMBL/GenBank/DDBJ whole genome shotgun (WGS) entry which is preliminary data.</text>
</comment>
<name>A0ABN2S9I5_9ACTN</name>
<dbReference type="Proteomes" id="UP001501585">
    <property type="component" value="Unassembled WGS sequence"/>
</dbReference>
<accession>A0ABN2S9I5</accession>
<evidence type="ECO:0000313" key="1">
    <source>
        <dbReference type="EMBL" id="GAA1982666.1"/>
    </source>
</evidence>
<evidence type="ECO:0000313" key="2">
    <source>
        <dbReference type="Proteomes" id="UP001501585"/>
    </source>
</evidence>
<keyword evidence="2" id="KW-1185">Reference proteome</keyword>
<protein>
    <submittedName>
        <fullName evidence="1">Uncharacterized protein</fullName>
    </submittedName>
</protein>
<organism evidence="1 2">
    <name type="scientific">Nocardiopsis rhodophaea</name>
    <dbReference type="NCBI Taxonomy" id="280238"/>
    <lineage>
        <taxon>Bacteria</taxon>
        <taxon>Bacillati</taxon>
        <taxon>Actinomycetota</taxon>
        <taxon>Actinomycetes</taxon>
        <taxon>Streptosporangiales</taxon>
        <taxon>Nocardiopsidaceae</taxon>
        <taxon>Nocardiopsis</taxon>
    </lineage>
</organism>
<gene>
    <name evidence="1" type="ORF">GCM10009799_04800</name>
</gene>